<dbReference type="SUPFAM" id="SSF52540">
    <property type="entry name" value="P-loop containing nucleoside triphosphate hydrolases"/>
    <property type="match status" value="1"/>
</dbReference>
<organism evidence="1 2">
    <name type="scientific">Neodiprion lecontei</name>
    <name type="common">Redheaded pine sawfly</name>
    <dbReference type="NCBI Taxonomy" id="441921"/>
    <lineage>
        <taxon>Eukaryota</taxon>
        <taxon>Metazoa</taxon>
        <taxon>Ecdysozoa</taxon>
        <taxon>Arthropoda</taxon>
        <taxon>Hexapoda</taxon>
        <taxon>Insecta</taxon>
        <taxon>Pterygota</taxon>
        <taxon>Neoptera</taxon>
        <taxon>Endopterygota</taxon>
        <taxon>Hymenoptera</taxon>
        <taxon>Tenthredinoidea</taxon>
        <taxon>Diprionidae</taxon>
        <taxon>Diprioninae</taxon>
        <taxon>Neodiprion</taxon>
    </lineage>
</organism>
<keyword evidence="1" id="KW-1185">Reference proteome</keyword>
<dbReference type="InterPro" id="IPR000048">
    <property type="entry name" value="IQ_motif_EF-hand-BS"/>
</dbReference>
<dbReference type="RefSeq" id="XP_046598847.1">
    <property type="nucleotide sequence ID" value="XM_046742891.1"/>
</dbReference>
<dbReference type="GeneID" id="124294996"/>
<dbReference type="SMART" id="SM00015">
    <property type="entry name" value="IQ"/>
    <property type="match status" value="3"/>
</dbReference>
<gene>
    <name evidence="2" type="primary">LOC124294996</name>
</gene>
<sequence length="249" mass="30208">MRRRMITVIIFFKAWCRGFITRNHLRMLDQSATTIQRHWRGFMAREFARSHLMDQVTKMWWEHYHRCATKIQALWRGHKARKNGVSFPKYRRWLQSVYDKNTETSTRMKEFRDSESAYMRKLMERESMLWILFILFKLHHLLSTESQPGVLARIDKTRFTMIEKMMRSLEYTLYVEKRRLKKCSVRPPDAQPLLFEGTYFERCEKEIRDLERSLELGNGSIRRGECVQLYLKTSVSQVLKTSDTRRHIL</sequence>
<reference evidence="2" key="1">
    <citation type="submission" date="2025-08" db="UniProtKB">
        <authorList>
            <consortium name="RefSeq"/>
        </authorList>
    </citation>
    <scope>IDENTIFICATION</scope>
    <source>
        <tissue evidence="2">Thorax and Abdomen</tissue>
    </source>
</reference>
<evidence type="ECO:0000313" key="1">
    <source>
        <dbReference type="Proteomes" id="UP000829291"/>
    </source>
</evidence>
<dbReference type="Pfam" id="PF00612">
    <property type="entry name" value="IQ"/>
    <property type="match status" value="2"/>
</dbReference>
<evidence type="ECO:0000313" key="2">
    <source>
        <dbReference type="RefSeq" id="XP_046598847.1"/>
    </source>
</evidence>
<name>A0ABM3GEY7_NEOLC</name>
<dbReference type="InterPro" id="IPR027417">
    <property type="entry name" value="P-loop_NTPase"/>
</dbReference>
<dbReference type="Proteomes" id="UP000829291">
    <property type="component" value="Chromosome 1"/>
</dbReference>
<dbReference type="PROSITE" id="PS50096">
    <property type="entry name" value="IQ"/>
    <property type="match status" value="2"/>
</dbReference>
<dbReference type="Gene3D" id="1.20.5.190">
    <property type="match status" value="2"/>
</dbReference>
<protein>
    <submittedName>
        <fullName evidence="2">Spermatogenesis-associated protein 17-like</fullName>
    </submittedName>
</protein>
<proteinExistence type="predicted"/>
<accession>A0ABM3GEY7</accession>
<dbReference type="CDD" id="cd23767">
    <property type="entry name" value="IQCD"/>
    <property type="match status" value="2"/>
</dbReference>